<feature type="compositionally biased region" description="Low complexity" evidence="1">
    <location>
        <begin position="70"/>
        <end position="79"/>
    </location>
</feature>
<reference evidence="2" key="1">
    <citation type="submission" date="2023-06" db="EMBL/GenBank/DDBJ databases">
        <authorList>
            <person name="Delattre M."/>
        </authorList>
    </citation>
    <scope>NUCLEOTIDE SEQUENCE</scope>
    <source>
        <strain evidence="2">AF72</strain>
    </source>
</reference>
<dbReference type="EMBL" id="CATQJA010000681">
    <property type="protein sequence ID" value="CAJ0563102.1"/>
    <property type="molecule type" value="Genomic_DNA"/>
</dbReference>
<proteinExistence type="predicted"/>
<evidence type="ECO:0000313" key="3">
    <source>
        <dbReference type="Proteomes" id="UP001177023"/>
    </source>
</evidence>
<name>A0AA36C871_9BILA</name>
<feature type="compositionally biased region" description="Acidic residues" evidence="1">
    <location>
        <begin position="80"/>
        <end position="89"/>
    </location>
</feature>
<gene>
    <name evidence="2" type="ORF">MSPICULIGERA_LOCUS2333</name>
</gene>
<feature type="region of interest" description="Disordered" evidence="1">
    <location>
        <begin position="1"/>
        <end position="134"/>
    </location>
</feature>
<evidence type="ECO:0000313" key="2">
    <source>
        <dbReference type="EMBL" id="CAJ0563102.1"/>
    </source>
</evidence>
<keyword evidence="3" id="KW-1185">Reference proteome</keyword>
<organism evidence="2 3">
    <name type="scientific">Mesorhabditis spiculigera</name>
    <dbReference type="NCBI Taxonomy" id="96644"/>
    <lineage>
        <taxon>Eukaryota</taxon>
        <taxon>Metazoa</taxon>
        <taxon>Ecdysozoa</taxon>
        <taxon>Nematoda</taxon>
        <taxon>Chromadorea</taxon>
        <taxon>Rhabditida</taxon>
        <taxon>Rhabditina</taxon>
        <taxon>Rhabditomorpha</taxon>
        <taxon>Rhabditoidea</taxon>
        <taxon>Rhabditidae</taxon>
        <taxon>Mesorhabditinae</taxon>
        <taxon>Mesorhabditis</taxon>
    </lineage>
</organism>
<accession>A0AA36C871</accession>
<feature type="compositionally biased region" description="Acidic residues" evidence="1">
    <location>
        <begin position="117"/>
        <end position="126"/>
    </location>
</feature>
<protein>
    <submittedName>
        <fullName evidence="2">Uncharacterized protein</fullName>
    </submittedName>
</protein>
<feature type="compositionally biased region" description="Low complexity" evidence="1">
    <location>
        <begin position="107"/>
        <end position="116"/>
    </location>
</feature>
<evidence type="ECO:0000256" key="1">
    <source>
        <dbReference type="SAM" id="MobiDB-lite"/>
    </source>
</evidence>
<sequence>MLGGRRPPARPVALRNGQPPQPAARPAPPRLLERRLAVGSMVEAAEQQDREGNEGRIGGAKIDNKEVTKTELAALPPTEEAAEQQDTEEHEGLVGGAKINNKELTKTEPAALPPTEEAAELQDVEGNEERVGAKVDDKKKQLPDFFVLGSKVDGHDLINAHQADPRLSKPSCPMCGCAEGEDGQGDRLRTKIGGVKHCKHCLYIVDEYQPDAKLCILNHTCRYVKGLLENGIQTELVDNRHNVRIVYLGPVRWATGRYAGIIFDQPLIPDAEPPVRPVTLPNDNDNQADMLPQPHLEAEERVNLMGSPAVTRYSAWYVPVELWLFELPISVTALAMPGVIVLRKGLGAIGKLTQSTAVFSGCSVADQRGQELVELKIHLRSHKLIVIDRVQATLHGLLVQLDGLGLAAVQPRIINNIGPNQECNLCGALETSSGVYKVGGALLDVHCRRILTTYTVGSRNCHSSYVCRYVAEEAINGRQTRLVDRDCWYCLVKRAAELKMVDVPTEFGAKLVILGS</sequence>
<dbReference type="Proteomes" id="UP001177023">
    <property type="component" value="Unassembled WGS sequence"/>
</dbReference>
<feature type="compositionally biased region" description="Pro residues" evidence="1">
    <location>
        <begin position="19"/>
        <end position="29"/>
    </location>
</feature>
<comment type="caution">
    <text evidence="2">The sequence shown here is derived from an EMBL/GenBank/DDBJ whole genome shotgun (WGS) entry which is preliminary data.</text>
</comment>
<feature type="non-terminal residue" evidence="2">
    <location>
        <position position="1"/>
    </location>
</feature>
<dbReference type="AlphaFoldDB" id="A0AA36C871"/>